<dbReference type="OrthoDB" id="1150409at2"/>
<dbReference type="PANTHER" id="PTHR37038:SF14">
    <property type="entry name" value="TRANSCRIPTIONAL ACTIVATOR"/>
    <property type="match status" value="1"/>
</dbReference>
<dbReference type="InterPro" id="IPR053163">
    <property type="entry name" value="HTH-type_regulator_Rgg"/>
</dbReference>
<dbReference type="Proteomes" id="UP000037405">
    <property type="component" value="Unassembled WGS sequence"/>
</dbReference>
<dbReference type="GO" id="GO:0003677">
    <property type="term" value="F:DNA binding"/>
    <property type="evidence" value="ECO:0007669"/>
    <property type="project" value="InterPro"/>
</dbReference>
<organism evidence="2 3">
    <name type="scientific">Rossellomorea marisflavi</name>
    <dbReference type="NCBI Taxonomy" id="189381"/>
    <lineage>
        <taxon>Bacteria</taxon>
        <taxon>Bacillati</taxon>
        <taxon>Bacillota</taxon>
        <taxon>Bacilli</taxon>
        <taxon>Bacillales</taxon>
        <taxon>Bacillaceae</taxon>
        <taxon>Rossellomorea</taxon>
    </lineage>
</organism>
<dbReference type="SUPFAM" id="SSF47413">
    <property type="entry name" value="lambda repressor-like DNA-binding domains"/>
    <property type="match status" value="1"/>
</dbReference>
<dbReference type="Pfam" id="PF13181">
    <property type="entry name" value="TPR_8"/>
    <property type="match status" value="2"/>
</dbReference>
<dbReference type="Pfam" id="PF01381">
    <property type="entry name" value="HTH_3"/>
    <property type="match status" value="1"/>
</dbReference>
<dbReference type="RefSeq" id="WP_053429054.1">
    <property type="nucleotide sequence ID" value="NZ_JAMQJB010000006.1"/>
</dbReference>
<keyword evidence="3" id="KW-1185">Reference proteome</keyword>
<dbReference type="InterPro" id="IPR019734">
    <property type="entry name" value="TPR_rpt"/>
</dbReference>
<dbReference type="SUPFAM" id="SSF48452">
    <property type="entry name" value="TPR-like"/>
    <property type="match status" value="1"/>
</dbReference>
<dbReference type="InterPro" id="IPR010982">
    <property type="entry name" value="Lambda_DNA-bd_dom_sf"/>
</dbReference>
<proteinExistence type="predicted"/>
<reference evidence="3" key="1">
    <citation type="submission" date="2015-07" db="EMBL/GenBank/DDBJ databases">
        <title>Fjat-14235 jcm11544.</title>
        <authorList>
            <person name="Liu B."/>
            <person name="Wang J."/>
            <person name="Zhu Y."/>
            <person name="Liu G."/>
            <person name="Chen Q."/>
            <person name="Chen Z."/>
            <person name="Lan J."/>
            <person name="Che J."/>
            <person name="Ge C."/>
            <person name="Shi H."/>
            <person name="Pan Z."/>
            <person name="Liu X."/>
        </authorList>
    </citation>
    <scope>NUCLEOTIDE SEQUENCE [LARGE SCALE GENOMIC DNA]</scope>
    <source>
        <strain evidence="3">JCM 11544</strain>
    </source>
</reference>
<sequence length="299" mass="34593">MKLSEIGKKISELRGEMNLTQGELAEGICTQASISLIEKGELDPNASSLYQIAKKLGVDVNYFFHIGSTPRLDYITEVQKQVRKLRILNEFEEMMNIVSIEEKNPLFYNDPKNLQFLYWHKSIYYSEVKNDHQEAVSILEEAFALFPNKKRATTELEIEMMLTIGIYEFSLGNYEAVIEEYDKIQKILDGTNRALNDKSIKTRLYYNLARAHTRLGNLEESTALSNEGIDWCIESEELYLLAGLHYQIGYNYELLGDYEKALEYLDYCILLYALTPEHPVNNGFLTDKRTGYLEALKKQ</sequence>
<dbReference type="SMART" id="SM00530">
    <property type="entry name" value="HTH_XRE"/>
    <property type="match status" value="1"/>
</dbReference>
<feature type="domain" description="HTH cro/C1-type" evidence="1">
    <location>
        <begin position="10"/>
        <end position="63"/>
    </location>
</feature>
<evidence type="ECO:0000313" key="2">
    <source>
        <dbReference type="EMBL" id="KON83631.1"/>
    </source>
</evidence>
<accession>A0A0M0G2C7</accession>
<evidence type="ECO:0000313" key="3">
    <source>
        <dbReference type="Proteomes" id="UP000037405"/>
    </source>
</evidence>
<protein>
    <recommendedName>
        <fullName evidence="1">HTH cro/C1-type domain-containing protein</fullName>
    </recommendedName>
</protein>
<dbReference type="STRING" id="189381.GCA_900166615_02007"/>
<dbReference type="PANTHER" id="PTHR37038">
    <property type="entry name" value="TRANSCRIPTIONAL REGULATOR-RELATED"/>
    <property type="match status" value="1"/>
</dbReference>
<dbReference type="InterPro" id="IPR011990">
    <property type="entry name" value="TPR-like_helical_dom_sf"/>
</dbReference>
<dbReference type="InterPro" id="IPR001387">
    <property type="entry name" value="Cro/C1-type_HTH"/>
</dbReference>
<dbReference type="CDD" id="cd00093">
    <property type="entry name" value="HTH_XRE"/>
    <property type="match status" value="1"/>
</dbReference>
<dbReference type="Gene3D" id="1.25.40.10">
    <property type="entry name" value="Tetratricopeptide repeat domain"/>
    <property type="match status" value="1"/>
</dbReference>
<name>A0A0M0G2C7_9BACI</name>
<evidence type="ECO:0000259" key="1">
    <source>
        <dbReference type="PROSITE" id="PS50943"/>
    </source>
</evidence>
<comment type="caution">
    <text evidence="2">The sequence shown here is derived from an EMBL/GenBank/DDBJ whole genome shotgun (WGS) entry which is preliminary data.</text>
</comment>
<dbReference type="AlphaFoldDB" id="A0A0M0G2C7"/>
<gene>
    <name evidence="2" type="ORF">AF331_15745</name>
</gene>
<dbReference type="PATRIC" id="fig|189381.12.peg.4131"/>
<dbReference type="PROSITE" id="PS50943">
    <property type="entry name" value="HTH_CROC1"/>
    <property type="match status" value="1"/>
</dbReference>
<dbReference type="EMBL" id="LGUE01000005">
    <property type="protein sequence ID" value="KON83631.1"/>
    <property type="molecule type" value="Genomic_DNA"/>
</dbReference>